<organism evidence="2 3">
    <name type="scientific">Ditylenchus dipsaci</name>
    <dbReference type="NCBI Taxonomy" id="166011"/>
    <lineage>
        <taxon>Eukaryota</taxon>
        <taxon>Metazoa</taxon>
        <taxon>Ecdysozoa</taxon>
        <taxon>Nematoda</taxon>
        <taxon>Chromadorea</taxon>
        <taxon>Rhabditida</taxon>
        <taxon>Tylenchina</taxon>
        <taxon>Tylenchomorpha</taxon>
        <taxon>Sphaerularioidea</taxon>
        <taxon>Anguinidae</taxon>
        <taxon>Anguininae</taxon>
        <taxon>Ditylenchus</taxon>
    </lineage>
</organism>
<feature type="region of interest" description="Disordered" evidence="1">
    <location>
        <begin position="151"/>
        <end position="362"/>
    </location>
</feature>
<feature type="compositionally biased region" description="Polar residues" evidence="1">
    <location>
        <begin position="71"/>
        <end position="98"/>
    </location>
</feature>
<dbReference type="WBParaSite" id="jg14151">
    <property type="protein sequence ID" value="jg14151"/>
    <property type="gene ID" value="jg14151"/>
</dbReference>
<name>A0A915D0P3_9BILA</name>
<evidence type="ECO:0000313" key="3">
    <source>
        <dbReference type="WBParaSite" id="jg14151"/>
    </source>
</evidence>
<feature type="compositionally biased region" description="Low complexity" evidence="1">
    <location>
        <begin position="224"/>
        <end position="240"/>
    </location>
</feature>
<evidence type="ECO:0000256" key="1">
    <source>
        <dbReference type="SAM" id="MobiDB-lite"/>
    </source>
</evidence>
<feature type="region of interest" description="Disordered" evidence="1">
    <location>
        <begin position="704"/>
        <end position="798"/>
    </location>
</feature>
<keyword evidence="2" id="KW-1185">Reference proteome</keyword>
<feature type="compositionally biased region" description="Polar residues" evidence="1">
    <location>
        <begin position="188"/>
        <end position="201"/>
    </location>
</feature>
<reference evidence="3" key="1">
    <citation type="submission" date="2022-11" db="UniProtKB">
        <authorList>
            <consortium name="WormBaseParasite"/>
        </authorList>
    </citation>
    <scope>IDENTIFICATION</scope>
</reference>
<feature type="region of interest" description="Disordered" evidence="1">
    <location>
        <begin position="609"/>
        <end position="671"/>
    </location>
</feature>
<dbReference type="AlphaFoldDB" id="A0A915D0P3"/>
<dbReference type="Proteomes" id="UP000887574">
    <property type="component" value="Unplaced"/>
</dbReference>
<proteinExistence type="predicted"/>
<accession>A0A915D0P3</accession>
<sequence length="881" mass="93773">MEDGDKKNWDGDGRVPHKALKWFTSVKSKQKVTETACEAKSQFKAVEFDSPSPMPPAPLRACLPPSRGPVNPSSNQNAASGVSSSFSKPQMATMESKQSIISNAQNGWWDFVGSATAPSYAYSANCNEAKKTYKSSSALVAPLRIYAPSSAPLSAPSSAPLSALPCGSSRACIPPSGQPPAPSRTYIAPSTQRSASLGSYTPQPPAPPAHHIPHSNASLKNYVSPTAPSSAPLSSYYQQSRMGVNTLRVKSGMPGKSGRAVYDALSERADPNCSGPPKDPFLYSSKPKPKAAKKAGGTTKKNFGDLRREWDQLMSSDRSASLGSYTPQPPAPPAHHIPHSNASLKNYVSPTAPSSAPLSSYYQQSRMGVNTLRVKSGMPGKSGRAVYDALSERADPNCSGPPKDPFLYSSKPKPKAAKKAGGTTKKNFGDLRREWDQLMSSDVNKALKWFTSVKSKQKVTETACEAKSQFKAVEFDSPSPMPPAPLRACLPPSRGPVNPSSNQNAASGLMLYPKIMFWFTQSAVGRSQATMESKQSIISNAQNGWWDFVGSATAPSYAYSANCNEAKKTYKSSSALVAPLRIYAPSSAPLSAPSSAPLSALPCGSSRACIPPSGQPPAPSRTYIAPSTQRSASLGSYTPQPPAPPAHHIPHSNASLKNYVSPTAPSSAPLSSYYQQSRMGVNTLRVKSGMPGKSGRAVYDALSERADPNCSGPPKDPFLYSSKPKPKAAKKAGGTTKKNFGDLRREWDQLMSSDRSASLGSYTPQPPAPPAHHIPHSNASLKNYVSPTAPSSAPLSSYYQQSRMGVNTLRVKSGMPGKSGRAVYDALSERADPNCSGPPKDPFLYSSKPKPKAAKKAGGTTKKNFGDLRREWDQLMSSDVK</sequence>
<feature type="compositionally biased region" description="Low complexity" evidence="1">
    <location>
        <begin position="349"/>
        <end position="362"/>
    </location>
</feature>
<feature type="compositionally biased region" description="Low complexity" evidence="1">
    <location>
        <begin position="151"/>
        <end position="165"/>
    </location>
</feature>
<feature type="compositionally biased region" description="Polar residues" evidence="1">
    <location>
        <begin position="750"/>
        <end position="763"/>
    </location>
</feature>
<feature type="region of interest" description="Disordered" evidence="1">
    <location>
        <begin position="45"/>
        <end position="98"/>
    </location>
</feature>
<feature type="region of interest" description="Disordered" evidence="1">
    <location>
        <begin position="829"/>
        <end position="881"/>
    </location>
</feature>
<feature type="region of interest" description="Disordered" evidence="1">
    <location>
        <begin position="392"/>
        <end position="425"/>
    </location>
</feature>
<feature type="compositionally biased region" description="Basic and acidic residues" evidence="1">
    <location>
        <begin position="739"/>
        <end position="748"/>
    </location>
</feature>
<feature type="compositionally biased region" description="Polar residues" evidence="1">
    <location>
        <begin position="313"/>
        <end position="326"/>
    </location>
</feature>
<feature type="compositionally biased region" description="Polar residues" evidence="1">
    <location>
        <begin position="625"/>
        <end position="638"/>
    </location>
</feature>
<protein>
    <submittedName>
        <fullName evidence="3">Uncharacterized protein</fullName>
    </submittedName>
</protein>
<feature type="compositionally biased region" description="Basic and acidic residues" evidence="1">
    <location>
        <begin position="302"/>
        <end position="311"/>
    </location>
</feature>
<feature type="compositionally biased region" description="Low complexity" evidence="1">
    <location>
        <begin position="661"/>
        <end position="671"/>
    </location>
</feature>
<feature type="compositionally biased region" description="Basic and acidic residues" evidence="1">
    <location>
        <begin position="864"/>
        <end position="873"/>
    </location>
</feature>
<evidence type="ECO:0000313" key="2">
    <source>
        <dbReference type="Proteomes" id="UP000887574"/>
    </source>
</evidence>
<feature type="compositionally biased region" description="Low complexity" evidence="1">
    <location>
        <begin position="786"/>
        <end position="798"/>
    </location>
</feature>